<evidence type="ECO:0000313" key="1">
    <source>
        <dbReference type="EMBL" id="KAI3375918.1"/>
    </source>
</evidence>
<protein>
    <submittedName>
        <fullName evidence="1">Uncharacterized protein</fullName>
    </submittedName>
</protein>
<accession>A0ACB8X728</accession>
<dbReference type="EMBL" id="CM041532">
    <property type="protein sequence ID" value="KAI3375918.1"/>
    <property type="molecule type" value="Genomic_DNA"/>
</dbReference>
<evidence type="ECO:0000313" key="2">
    <source>
        <dbReference type="Proteomes" id="UP000831701"/>
    </source>
</evidence>
<sequence length="360" mass="40278">MVGPSQPVVALVDDDVILPCYLETAVDVVSRAVEWARADLNPRFVHVRRDGVELLIDQNPSYIGRTSISIEQLKRGDISLKLSKIRLSDEGKYKCYIPELNRASTVQLVVGAVAYPSISITKDSSGAAVVLICESKGWYPEPEVLWLDGEGNLLSAGPPETVRDNFFMVPSCVVVIVSLSLVACFMSILTAVIVWKFKHNKINAHLKDETEPGKKEKGKTFSKNKKMKSTSEGKVEEQLMATSEGVDSCTEDTNLHGRSLLTKDNLNEVLTKLEGQKTDLNNQRKELNSLLQDVKAKLEKNKKKLENAPALNREKKQKKQKQTKQELEKEEKQLEGLLENTEKLLKTTDDLITFHSCNNE</sequence>
<dbReference type="Proteomes" id="UP000831701">
    <property type="component" value="Chromosome 2"/>
</dbReference>
<name>A0ACB8X728_9TELE</name>
<keyword evidence="2" id="KW-1185">Reference proteome</keyword>
<organism evidence="1 2">
    <name type="scientific">Scortum barcoo</name>
    <name type="common">barcoo grunter</name>
    <dbReference type="NCBI Taxonomy" id="214431"/>
    <lineage>
        <taxon>Eukaryota</taxon>
        <taxon>Metazoa</taxon>
        <taxon>Chordata</taxon>
        <taxon>Craniata</taxon>
        <taxon>Vertebrata</taxon>
        <taxon>Euteleostomi</taxon>
        <taxon>Actinopterygii</taxon>
        <taxon>Neopterygii</taxon>
        <taxon>Teleostei</taxon>
        <taxon>Neoteleostei</taxon>
        <taxon>Acanthomorphata</taxon>
        <taxon>Eupercaria</taxon>
        <taxon>Centrarchiformes</taxon>
        <taxon>Terapontoidei</taxon>
        <taxon>Terapontidae</taxon>
        <taxon>Scortum</taxon>
    </lineage>
</organism>
<reference evidence="1" key="1">
    <citation type="submission" date="2022-04" db="EMBL/GenBank/DDBJ databases">
        <title>Jade perch genome.</title>
        <authorList>
            <person name="Chao B."/>
        </authorList>
    </citation>
    <scope>NUCLEOTIDE SEQUENCE</scope>
    <source>
        <strain evidence="1">CB-2022</strain>
    </source>
</reference>
<gene>
    <name evidence="1" type="ORF">L3Q82_003774</name>
</gene>
<proteinExistence type="predicted"/>
<comment type="caution">
    <text evidence="1">The sequence shown here is derived from an EMBL/GenBank/DDBJ whole genome shotgun (WGS) entry which is preliminary data.</text>
</comment>